<dbReference type="InterPro" id="IPR042099">
    <property type="entry name" value="ANL_N_sf"/>
</dbReference>
<evidence type="ECO:0000313" key="8">
    <source>
        <dbReference type="Proteomes" id="UP001597478"/>
    </source>
</evidence>
<dbReference type="Pfam" id="PF00501">
    <property type="entry name" value="AMP-binding"/>
    <property type="match status" value="1"/>
</dbReference>
<dbReference type="Proteomes" id="UP001597478">
    <property type="component" value="Unassembled WGS sequence"/>
</dbReference>
<dbReference type="PROSITE" id="PS00455">
    <property type="entry name" value="AMP_BINDING"/>
    <property type="match status" value="1"/>
</dbReference>
<dbReference type="InterPro" id="IPR020845">
    <property type="entry name" value="AMP-binding_CS"/>
</dbReference>
<evidence type="ECO:0000313" key="7">
    <source>
        <dbReference type="EMBL" id="MFD2801666.1"/>
    </source>
</evidence>
<comment type="caution">
    <text evidence="7">The sequence shown here is derived from an EMBL/GenBank/DDBJ whole genome shotgun (WGS) entry which is preliminary data.</text>
</comment>
<dbReference type="CDD" id="cd12118">
    <property type="entry name" value="ttLC_FACS_AEE21_like"/>
    <property type="match status" value="1"/>
</dbReference>
<evidence type="ECO:0000256" key="4">
    <source>
        <dbReference type="ARBA" id="ARBA00023098"/>
    </source>
</evidence>
<dbReference type="InterPro" id="IPR045851">
    <property type="entry name" value="AMP-bd_C_sf"/>
</dbReference>
<gene>
    <name evidence="7" type="ORF">ACFS2C_19940</name>
</gene>
<sequence>MVADEDTWYTPLTPLAFLERSAEVFPDKTAIVYRDRRISYREFAAEVTRVADALRAGGVRPGDRVAYLLPNIPEMLVAHFAVPLAGAVLVAINTRLAPAEVGYILDHSGAKVLVVDSALHGSLPERPPVSEIVTVTDPASGAEPDPAVGGISYADLLARGSAEPAEPLSWTVSDERDTISINYTSGTTGRPKGVMYHHRGAYLNSLAELVHSRHTTESRYLWTLPMFHCNGWCTTWAITAIGGTHVCLRAVDAAEIWRLLDTEGITHLNGAPTVLNTIAGYEGAHPLEREVVVTTAGAPPSPTVIKRMAALGARLVHVYGLTETYGPYTVCEWQDGWARLDVEARSKLLARQGVGMVVTDGVRVVDENMADVPRDGVTMGEVVMRGNNVMSGYFRDPEATAKAFRGGWFHSGDLGVRHPDGYIELRDRAKDIIVSGGENISTIEVEAALDSHPAVAEVAVVGVPHEKWGERPKAYVVLRPGERATAEELREHARGQIARYKVPDVVEFVDALPKTSTGKIQKFQLRERDWAGHASRVRG</sequence>
<keyword evidence="2 7" id="KW-0436">Ligase</keyword>
<feature type="domain" description="AMP-binding enzyme C-terminal" evidence="6">
    <location>
        <begin position="444"/>
        <end position="519"/>
    </location>
</feature>
<evidence type="ECO:0000256" key="2">
    <source>
        <dbReference type="ARBA" id="ARBA00022598"/>
    </source>
</evidence>
<evidence type="ECO:0000259" key="6">
    <source>
        <dbReference type="Pfam" id="PF13193"/>
    </source>
</evidence>
<name>A0ABW5WES2_9PSEU</name>
<keyword evidence="8" id="KW-1185">Reference proteome</keyword>
<feature type="domain" description="AMP-dependent synthetase/ligase" evidence="5">
    <location>
        <begin position="18"/>
        <end position="394"/>
    </location>
</feature>
<evidence type="ECO:0000259" key="5">
    <source>
        <dbReference type="Pfam" id="PF00501"/>
    </source>
</evidence>
<dbReference type="PANTHER" id="PTHR43859">
    <property type="entry name" value="ACYL-ACTIVATING ENZYME"/>
    <property type="match status" value="1"/>
</dbReference>
<organism evidence="7 8">
    <name type="scientific">Prauserella oleivorans</name>
    <dbReference type="NCBI Taxonomy" id="1478153"/>
    <lineage>
        <taxon>Bacteria</taxon>
        <taxon>Bacillati</taxon>
        <taxon>Actinomycetota</taxon>
        <taxon>Actinomycetes</taxon>
        <taxon>Pseudonocardiales</taxon>
        <taxon>Pseudonocardiaceae</taxon>
        <taxon>Prauserella</taxon>
    </lineage>
</organism>
<dbReference type="SUPFAM" id="SSF56801">
    <property type="entry name" value="Acetyl-CoA synthetase-like"/>
    <property type="match status" value="1"/>
</dbReference>
<evidence type="ECO:0000256" key="1">
    <source>
        <dbReference type="ARBA" id="ARBA00006432"/>
    </source>
</evidence>
<reference evidence="8" key="1">
    <citation type="journal article" date="2019" name="Int. J. Syst. Evol. Microbiol.">
        <title>The Global Catalogue of Microorganisms (GCM) 10K type strain sequencing project: providing services to taxonomists for standard genome sequencing and annotation.</title>
        <authorList>
            <consortium name="The Broad Institute Genomics Platform"/>
            <consortium name="The Broad Institute Genome Sequencing Center for Infectious Disease"/>
            <person name="Wu L."/>
            <person name="Ma J."/>
        </authorList>
    </citation>
    <scope>NUCLEOTIDE SEQUENCE [LARGE SCALE GENOMIC DNA]</scope>
    <source>
        <strain evidence="8">IBRC-M 10906</strain>
    </source>
</reference>
<dbReference type="InterPro" id="IPR025110">
    <property type="entry name" value="AMP-bd_C"/>
</dbReference>
<keyword evidence="4" id="KW-0443">Lipid metabolism</keyword>
<dbReference type="InterPro" id="IPR000873">
    <property type="entry name" value="AMP-dep_synth/lig_dom"/>
</dbReference>
<dbReference type="Gene3D" id="3.30.300.30">
    <property type="match status" value="1"/>
</dbReference>
<evidence type="ECO:0000256" key="3">
    <source>
        <dbReference type="ARBA" id="ARBA00022832"/>
    </source>
</evidence>
<accession>A0ABW5WES2</accession>
<dbReference type="Gene3D" id="3.40.50.12780">
    <property type="entry name" value="N-terminal domain of ligase-like"/>
    <property type="match status" value="1"/>
</dbReference>
<dbReference type="Pfam" id="PF13193">
    <property type="entry name" value="AMP-binding_C"/>
    <property type="match status" value="1"/>
</dbReference>
<comment type="similarity">
    <text evidence="1">Belongs to the ATP-dependent AMP-binding enzyme family.</text>
</comment>
<dbReference type="EMBL" id="JBHUOF010000034">
    <property type="protein sequence ID" value="MFD2801666.1"/>
    <property type="molecule type" value="Genomic_DNA"/>
</dbReference>
<keyword evidence="3" id="KW-0276">Fatty acid metabolism</keyword>
<dbReference type="PANTHER" id="PTHR43859:SF4">
    <property type="entry name" value="BUTANOATE--COA LIGASE AAE1-RELATED"/>
    <property type="match status" value="1"/>
</dbReference>
<protein>
    <submittedName>
        <fullName evidence="7">Acyl--CoA ligase family protein</fullName>
    </submittedName>
</protein>
<proteinExistence type="inferred from homology"/>
<dbReference type="GO" id="GO:0016874">
    <property type="term" value="F:ligase activity"/>
    <property type="evidence" value="ECO:0007669"/>
    <property type="project" value="UniProtKB-KW"/>
</dbReference>
<dbReference type="RefSeq" id="WP_377393285.1">
    <property type="nucleotide sequence ID" value="NZ_JBHSAN010000035.1"/>
</dbReference>
<dbReference type="NCBIfam" id="NF004837">
    <property type="entry name" value="PRK06187.1"/>
    <property type="match status" value="1"/>
</dbReference>